<proteinExistence type="predicted"/>
<feature type="compositionally biased region" description="Gly residues" evidence="1">
    <location>
        <begin position="253"/>
        <end position="265"/>
    </location>
</feature>
<dbReference type="EMBL" id="JACHWT010000007">
    <property type="protein sequence ID" value="MBB3116540.1"/>
    <property type="molecule type" value="Genomic_DNA"/>
</dbReference>
<dbReference type="Pfam" id="PF13830">
    <property type="entry name" value="DUF4192"/>
    <property type="match status" value="1"/>
</dbReference>
<evidence type="ECO:0000256" key="1">
    <source>
        <dbReference type="SAM" id="MobiDB-lite"/>
    </source>
</evidence>
<accession>A0A8H9Y907</accession>
<feature type="region of interest" description="Disordered" evidence="1">
    <location>
        <begin position="1"/>
        <end position="39"/>
    </location>
</feature>
<dbReference type="Proteomes" id="UP000612712">
    <property type="component" value="Unassembled WGS sequence"/>
</dbReference>
<gene>
    <name evidence="2" type="ORF">FHU32_001779</name>
</gene>
<sequence>MSSRDTTAPLHGPGRSTDPSNAVPGPGIPRSGDPAASTIMLGSSPGDLVAAVPALLGFTPAESVVLIGLSVPPPEVLPATDRTDGTVTRFCIGPVVRADLGTGAGAAAAAAMGRGVSDLPGAEVVCVVVTGDADDVHLPGPDDDPGATPAGGGRADVVSADVAAVTATLATFAVDVTAVYAVPGVWAGAPWREVTEAGEVGDSGTVPDPAQNAYGRFRASTGRRVMDSREEVDRALDARRPGDGPWTWRPRRGGGAATGDGDAGAGPLGRLRSLGVVLDAAAAVTQGDDPAGTLSAVRVRQALADAVMRLDMLPLTVLLAYSAHSPAAGELLAEAVRASSGALRRRFLTVLAFHRCATADGPAGLRAAARAVREVVDGPGGPDDRVTVALARALADSYAGGRLHEIVDILAESAVEVLEGMRLDLWADHGVGAGSCAGADGEDDVEAAAAAGDVLDRLTDDIDWAAVTAARRGGGRRGPR</sequence>
<name>A0A8H9Y907_9CORY</name>
<evidence type="ECO:0000313" key="2">
    <source>
        <dbReference type="EMBL" id="MBB3116540.1"/>
    </source>
</evidence>
<evidence type="ECO:0008006" key="4">
    <source>
        <dbReference type="Google" id="ProtNLM"/>
    </source>
</evidence>
<dbReference type="InterPro" id="IPR025447">
    <property type="entry name" value="DUF4192"/>
</dbReference>
<reference evidence="2" key="1">
    <citation type="submission" date="2020-08" db="EMBL/GenBank/DDBJ databases">
        <title>Sequencing the genomes of 1000 actinobacteria strains.</title>
        <authorList>
            <person name="Klenk H.-P."/>
        </authorList>
    </citation>
    <scope>NUCLEOTIDE SEQUENCE</scope>
    <source>
        <strain evidence="2">DSM 20582</strain>
    </source>
</reference>
<dbReference type="RefSeq" id="WP_157998194.1">
    <property type="nucleotide sequence ID" value="NZ_AENJ01000141.1"/>
</dbReference>
<dbReference type="GeneID" id="60807520"/>
<dbReference type="AlphaFoldDB" id="A0A8H9Y907"/>
<feature type="region of interest" description="Disordered" evidence="1">
    <location>
        <begin position="237"/>
        <end position="265"/>
    </location>
</feature>
<protein>
    <recommendedName>
        <fullName evidence="4">DUF4192 domain-containing protein</fullName>
    </recommendedName>
</protein>
<organism evidence="2 3">
    <name type="scientific">Corynebacterium bovis DSM 20582 = CIP 54.80</name>
    <dbReference type="NCBI Taxonomy" id="927655"/>
    <lineage>
        <taxon>Bacteria</taxon>
        <taxon>Bacillati</taxon>
        <taxon>Actinomycetota</taxon>
        <taxon>Actinomycetes</taxon>
        <taxon>Mycobacteriales</taxon>
        <taxon>Corynebacteriaceae</taxon>
        <taxon>Corynebacterium</taxon>
    </lineage>
</organism>
<evidence type="ECO:0000313" key="3">
    <source>
        <dbReference type="Proteomes" id="UP000612712"/>
    </source>
</evidence>
<comment type="caution">
    <text evidence="2">The sequence shown here is derived from an EMBL/GenBank/DDBJ whole genome shotgun (WGS) entry which is preliminary data.</text>
</comment>